<sequence>MAIPCIMRRLRSKKEVCEMKQLAENLRGAIETVVDPAEEGRAHDYVRTLREIFESEPNEGLANLPREETKAYARLALEKVPKSRSNMRRHTVAILGMVRGRVLKPATGSL</sequence>
<dbReference type="Proteomes" id="UP000231581">
    <property type="component" value="Unassembled WGS sequence"/>
</dbReference>
<protein>
    <submittedName>
        <fullName evidence="1">Uncharacterized protein</fullName>
    </submittedName>
</protein>
<organism evidence="1 2">
    <name type="scientific">Candidatus Uhrbacteria bacterium CG22_combo_CG10-13_8_21_14_all_47_17</name>
    <dbReference type="NCBI Taxonomy" id="1975041"/>
    <lineage>
        <taxon>Bacteria</taxon>
        <taxon>Candidatus Uhriibacteriota</taxon>
    </lineage>
</organism>
<name>A0A2H0BR42_9BACT</name>
<evidence type="ECO:0000313" key="2">
    <source>
        <dbReference type="Proteomes" id="UP000231581"/>
    </source>
</evidence>
<comment type="caution">
    <text evidence="1">The sequence shown here is derived from an EMBL/GenBank/DDBJ whole genome shotgun (WGS) entry which is preliminary data.</text>
</comment>
<gene>
    <name evidence="1" type="ORF">COX00_04770</name>
</gene>
<proteinExistence type="predicted"/>
<accession>A0A2H0BR42</accession>
<reference evidence="1 2" key="1">
    <citation type="submission" date="2017-09" db="EMBL/GenBank/DDBJ databases">
        <title>Depth-based differentiation of microbial function through sediment-hosted aquifers and enrichment of novel symbionts in the deep terrestrial subsurface.</title>
        <authorList>
            <person name="Probst A.J."/>
            <person name="Ladd B."/>
            <person name="Jarett J.K."/>
            <person name="Geller-Mcgrath D.E."/>
            <person name="Sieber C.M."/>
            <person name="Emerson J.B."/>
            <person name="Anantharaman K."/>
            <person name="Thomas B.C."/>
            <person name="Malmstrom R."/>
            <person name="Stieglmeier M."/>
            <person name="Klingl A."/>
            <person name="Woyke T."/>
            <person name="Ryan C.M."/>
            <person name="Banfield J.F."/>
        </authorList>
    </citation>
    <scope>NUCLEOTIDE SEQUENCE [LARGE SCALE GENOMIC DNA]</scope>
    <source>
        <strain evidence="1">CG22_combo_CG10-13_8_21_14_all_47_17</strain>
    </source>
</reference>
<dbReference type="EMBL" id="PCSZ01000079">
    <property type="protein sequence ID" value="PIP60153.1"/>
    <property type="molecule type" value="Genomic_DNA"/>
</dbReference>
<evidence type="ECO:0000313" key="1">
    <source>
        <dbReference type="EMBL" id="PIP60153.1"/>
    </source>
</evidence>
<dbReference type="AlphaFoldDB" id="A0A2H0BR42"/>